<sequence>MLGIAVGRRKSLKNSCFILTDNQQQFPLRYWLTLRHNYPDKRFLPTHGDHFQQDRKATVQLLSTPLGFCDHFPKPHKTTGNTRNKHIQTTLPKGEGPR</sequence>
<dbReference type="Proteomes" id="UP000499080">
    <property type="component" value="Unassembled WGS sequence"/>
</dbReference>
<organism evidence="2 3">
    <name type="scientific">Araneus ventricosus</name>
    <name type="common">Orbweaver spider</name>
    <name type="synonym">Epeira ventricosa</name>
    <dbReference type="NCBI Taxonomy" id="182803"/>
    <lineage>
        <taxon>Eukaryota</taxon>
        <taxon>Metazoa</taxon>
        <taxon>Ecdysozoa</taxon>
        <taxon>Arthropoda</taxon>
        <taxon>Chelicerata</taxon>
        <taxon>Arachnida</taxon>
        <taxon>Araneae</taxon>
        <taxon>Araneomorphae</taxon>
        <taxon>Entelegynae</taxon>
        <taxon>Araneoidea</taxon>
        <taxon>Araneidae</taxon>
        <taxon>Araneus</taxon>
    </lineage>
</organism>
<proteinExistence type="predicted"/>
<protein>
    <submittedName>
        <fullName evidence="2">Uncharacterized protein</fullName>
    </submittedName>
</protein>
<comment type="caution">
    <text evidence="2">The sequence shown here is derived from an EMBL/GenBank/DDBJ whole genome shotgun (WGS) entry which is preliminary data.</text>
</comment>
<gene>
    <name evidence="2" type="ORF">AVEN_215939_1</name>
</gene>
<evidence type="ECO:0000256" key="1">
    <source>
        <dbReference type="SAM" id="MobiDB-lite"/>
    </source>
</evidence>
<name>A0A4Y2HHD8_ARAVE</name>
<dbReference type="EMBL" id="BGPR01001939">
    <property type="protein sequence ID" value="GBM64670.1"/>
    <property type="molecule type" value="Genomic_DNA"/>
</dbReference>
<evidence type="ECO:0000313" key="2">
    <source>
        <dbReference type="EMBL" id="GBM64670.1"/>
    </source>
</evidence>
<evidence type="ECO:0000313" key="3">
    <source>
        <dbReference type="Proteomes" id="UP000499080"/>
    </source>
</evidence>
<accession>A0A4Y2HHD8</accession>
<feature type="region of interest" description="Disordered" evidence="1">
    <location>
        <begin position="74"/>
        <end position="98"/>
    </location>
</feature>
<feature type="compositionally biased region" description="Polar residues" evidence="1">
    <location>
        <begin position="78"/>
        <end position="91"/>
    </location>
</feature>
<keyword evidence="3" id="KW-1185">Reference proteome</keyword>
<dbReference type="AlphaFoldDB" id="A0A4Y2HHD8"/>
<reference evidence="2 3" key="1">
    <citation type="journal article" date="2019" name="Sci. Rep.">
        <title>Orb-weaving spider Araneus ventricosus genome elucidates the spidroin gene catalogue.</title>
        <authorList>
            <person name="Kono N."/>
            <person name="Nakamura H."/>
            <person name="Ohtoshi R."/>
            <person name="Moran D.A.P."/>
            <person name="Shinohara A."/>
            <person name="Yoshida Y."/>
            <person name="Fujiwara M."/>
            <person name="Mori M."/>
            <person name="Tomita M."/>
            <person name="Arakawa K."/>
        </authorList>
    </citation>
    <scope>NUCLEOTIDE SEQUENCE [LARGE SCALE GENOMIC DNA]</scope>
</reference>